<dbReference type="AlphaFoldDB" id="A0A849VBY5"/>
<keyword evidence="4" id="KW-1185">Reference proteome</keyword>
<dbReference type="InterPro" id="IPR050229">
    <property type="entry name" value="GlpE_sulfurtransferase"/>
</dbReference>
<sequence length="124" mass="14018">MWLRYLTFALIFLSVGAFAQQSITANELLINQMSHNAYTIIDVRSVDEYNSGHLKGAINIPHNTIDEHSEILSKLKSKDLVVYCRSGRRAGLFIDKLTEQGFKLIHLQGDMKGWQGADLPTIKQ</sequence>
<evidence type="ECO:0000313" key="4">
    <source>
        <dbReference type="Proteomes" id="UP000586305"/>
    </source>
</evidence>
<dbReference type="CDD" id="cd00158">
    <property type="entry name" value="RHOD"/>
    <property type="match status" value="1"/>
</dbReference>
<name>A0A849VBY5_9GAMM</name>
<dbReference type="PANTHER" id="PTHR43031:SF7">
    <property type="entry name" value="NITRIC OXIDE REDUCTASE FLRD-NAD(+) REDUCTASE"/>
    <property type="match status" value="1"/>
</dbReference>
<evidence type="ECO:0000259" key="2">
    <source>
        <dbReference type="PROSITE" id="PS50206"/>
    </source>
</evidence>
<comment type="caution">
    <text evidence="3">The sequence shown here is derived from an EMBL/GenBank/DDBJ whole genome shotgun (WGS) entry which is preliminary data.</text>
</comment>
<proteinExistence type="predicted"/>
<accession>A0A849VBY5</accession>
<dbReference type="Pfam" id="PF00581">
    <property type="entry name" value="Rhodanese"/>
    <property type="match status" value="1"/>
</dbReference>
<evidence type="ECO:0000256" key="1">
    <source>
        <dbReference type="SAM" id="SignalP"/>
    </source>
</evidence>
<dbReference type="Proteomes" id="UP000586305">
    <property type="component" value="Unassembled WGS sequence"/>
</dbReference>
<reference evidence="3 4" key="1">
    <citation type="submission" date="2020-04" db="EMBL/GenBank/DDBJ databases">
        <title>Pseudoalteromonas caenipelagi sp. nov., isolated from a tidal flat.</title>
        <authorList>
            <person name="Park S."/>
            <person name="Yoon J.-H."/>
        </authorList>
    </citation>
    <scope>NUCLEOTIDE SEQUENCE [LARGE SCALE GENOMIC DNA]</scope>
    <source>
        <strain evidence="3 4">JBTF-M23</strain>
    </source>
</reference>
<dbReference type="SUPFAM" id="SSF52821">
    <property type="entry name" value="Rhodanese/Cell cycle control phosphatase"/>
    <property type="match status" value="1"/>
</dbReference>
<feature type="domain" description="Rhodanese" evidence="2">
    <location>
        <begin position="34"/>
        <end position="123"/>
    </location>
</feature>
<gene>
    <name evidence="3" type="ORF">HG263_01415</name>
</gene>
<protein>
    <submittedName>
        <fullName evidence="3">Rhodanese-like domain-containing protein</fullName>
    </submittedName>
</protein>
<dbReference type="SMART" id="SM00450">
    <property type="entry name" value="RHOD"/>
    <property type="match status" value="1"/>
</dbReference>
<dbReference type="Gene3D" id="3.40.250.10">
    <property type="entry name" value="Rhodanese-like domain"/>
    <property type="match status" value="1"/>
</dbReference>
<feature type="chain" id="PRO_5032861755" evidence="1">
    <location>
        <begin position="20"/>
        <end position="124"/>
    </location>
</feature>
<dbReference type="PROSITE" id="PS50206">
    <property type="entry name" value="RHODANESE_3"/>
    <property type="match status" value="1"/>
</dbReference>
<dbReference type="RefSeq" id="WP_171624302.1">
    <property type="nucleotide sequence ID" value="NZ_JABBPG010000001.1"/>
</dbReference>
<organism evidence="3 4">
    <name type="scientific">Pseudoalteromonas caenipelagi</name>
    <dbReference type="NCBI Taxonomy" id="2726988"/>
    <lineage>
        <taxon>Bacteria</taxon>
        <taxon>Pseudomonadati</taxon>
        <taxon>Pseudomonadota</taxon>
        <taxon>Gammaproteobacteria</taxon>
        <taxon>Alteromonadales</taxon>
        <taxon>Pseudoalteromonadaceae</taxon>
        <taxon>Pseudoalteromonas</taxon>
    </lineage>
</organism>
<dbReference type="InterPro" id="IPR036873">
    <property type="entry name" value="Rhodanese-like_dom_sf"/>
</dbReference>
<dbReference type="InterPro" id="IPR001763">
    <property type="entry name" value="Rhodanese-like_dom"/>
</dbReference>
<feature type="signal peptide" evidence="1">
    <location>
        <begin position="1"/>
        <end position="19"/>
    </location>
</feature>
<dbReference type="EMBL" id="JABBPG010000001">
    <property type="protein sequence ID" value="NOU49211.1"/>
    <property type="molecule type" value="Genomic_DNA"/>
</dbReference>
<keyword evidence="1" id="KW-0732">Signal</keyword>
<dbReference type="PANTHER" id="PTHR43031">
    <property type="entry name" value="FAD-DEPENDENT OXIDOREDUCTASE"/>
    <property type="match status" value="1"/>
</dbReference>
<evidence type="ECO:0000313" key="3">
    <source>
        <dbReference type="EMBL" id="NOU49211.1"/>
    </source>
</evidence>